<comment type="caution">
    <text evidence="1">The sequence shown here is derived from an EMBL/GenBank/DDBJ whole genome shotgun (WGS) entry which is preliminary data.</text>
</comment>
<dbReference type="EMBL" id="VDEP01000374">
    <property type="protein sequence ID" value="KAA1093449.1"/>
    <property type="molecule type" value="Genomic_DNA"/>
</dbReference>
<evidence type="ECO:0000313" key="2">
    <source>
        <dbReference type="Proteomes" id="UP000325313"/>
    </source>
</evidence>
<dbReference type="AlphaFoldDB" id="A0A5B0P0D9"/>
<organism evidence="1 2">
    <name type="scientific">Puccinia graminis f. sp. tritici</name>
    <dbReference type="NCBI Taxonomy" id="56615"/>
    <lineage>
        <taxon>Eukaryota</taxon>
        <taxon>Fungi</taxon>
        <taxon>Dikarya</taxon>
        <taxon>Basidiomycota</taxon>
        <taxon>Pucciniomycotina</taxon>
        <taxon>Pucciniomycetes</taxon>
        <taxon>Pucciniales</taxon>
        <taxon>Pucciniaceae</taxon>
        <taxon>Puccinia</taxon>
    </lineage>
</organism>
<protein>
    <submittedName>
        <fullName evidence="1">Uncharacterized protein</fullName>
    </submittedName>
</protein>
<dbReference type="Proteomes" id="UP000325313">
    <property type="component" value="Unassembled WGS sequence"/>
</dbReference>
<name>A0A5B0P0D9_PUCGR</name>
<gene>
    <name evidence="1" type="ORF">PGTUg99_017064</name>
</gene>
<accession>A0A5B0P0D9</accession>
<evidence type="ECO:0000313" key="1">
    <source>
        <dbReference type="EMBL" id="KAA1093449.1"/>
    </source>
</evidence>
<proteinExistence type="predicted"/>
<reference evidence="1 2" key="1">
    <citation type="submission" date="2019-05" db="EMBL/GenBank/DDBJ databases">
        <title>Emergence of the Ug99 lineage of the wheat stem rust pathogen through somatic hybridization.</title>
        <authorList>
            <person name="Li F."/>
            <person name="Upadhyaya N.M."/>
            <person name="Sperschneider J."/>
            <person name="Matny O."/>
            <person name="Nguyen-Phuc H."/>
            <person name="Mago R."/>
            <person name="Raley C."/>
            <person name="Miller M.E."/>
            <person name="Silverstein K.A.T."/>
            <person name="Henningsen E."/>
            <person name="Hirsch C.D."/>
            <person name="Visser B."/>
            <person name="Pretorius Z.A."/>
            <person name="Steffenson B.J."/>
            <person name="Schwessinger B."/>
            <person name="Dodds P.N."/>
            <person name="Figueroa M."/>
        </authorList>
    </citation>
    <scope>NUCLEOTIDE SEQUENCE [LARGE SCALE GENOMIC DNA]</scope>
    <source>
        <strain evidence="1 2">Ug99</strain>
    </source>
</reference>
<sequence>MNGDVPLNTRRVRILRVRLAHDRIGQNHGRIVTLGLIASGLVTTGLKLHEWLILQEVRHHIRRVTLKS</sequence>